<reference evidence="1" key="1">
    <citation type="journal article" date="2021" name="Proc. Natl. Acad. Sci. U.S.A.">
        <title>A Catalog of Tens of Thousands of Viruses from Human Metagenomes Reveals Hidden Associations with Chronic Diseases.</title>
        <authorList>
            <person name="Tisza M.J."/>
            <person name="Buck C.B."/>
        </authorList>
    </citation>
    <scope>NUCLEOTIDE SEQUENCE</scope>
    <source>
        <strain evidence="1">CtG4L18</strain>
    </source>
</reference>
<evidence type="ECO:0000313" key="1">
    <source>
        <dbReference type="EMBL" id="DAF96169.1"/>
    </source>
</evidence>
<organism evidence="1">
    <name type="scientific">Podoviridae sp. ctG4L18</name>
    <dbReference type="NCBI Taxonomy" id="2825234"/>
    <lineage>
        <taxon>Viruses</taxon>
        <taxon>Duplodnaviria</taxon>
        <taxon>Heunggongvirae</taxon>
        <taxon>Uroviricota</taxon>
        <taxon>Caudoviricetes</taxon>
    </lineage>
</organism>
<dbReference type="EMBL" id="BK016114">
    <property type="protein sequence ID" value="DAF96169.1"/>
    <property type="molecule type" value="Genomic_DNA"/>
</dbReference>
<accession>A0A8S5UNV2</accession>
<protein>
    <submittedName>
        <fullName evidence="1">Uncharacterized protein</fullName>
    </submittedName>
</protein>
<proteinExistence type="predicted"/>
<name>A0A8S5UNV2_9CAUD</name>
<sequence>MLRIIHSCIKLRCVKHRLILRYWLNIHIFSFFLNI</sequence>